<comment type="cofactor">
    <cofactor evidence="10">
        <name>Zn(2+)</name>
        <dbReference type="ChEBI" id="CHEBI:29105"/>
    </cofactor>
    <text evidence="10">Binds 1 zinc ion per subunit.</text>
</comment>
<sequence length="885" mass="103478">MDKNFYKNSLNIFNSDFSMKANLSQKEVFYRSFWEREKIYQKALKMNKNKQSFILHDGPPYANGDIHIGHALNKILKDIIVRYKTMQGFYAPFVPGWDTHGLPIENKIISQIKDQDVVQIRTLANNYANSQVQSQMSQFKKLDLFTDFSKIYQTNKPSYEAKQLQLFKEMVSQNLIYRGLKPVYWSTSSQSALAEAEIEYFDHRSPSIYVAFEVENGNDFVLAKDKLIIWTTTPWTLIANSGVAVGENFVYTRFEYQGNFYVVAQELLDNVLAILGWKDVQIHTTFRGKDLLGITYKRPIKDKISPIVLGGHVTLDSGSGLVHMAPLFGEDDFWIGKEFNLEMIMHVNDDGTFNEQADQFANLFYEDANKQIGQFLEEKNSLLHLSFIKHSFPHDWRTHKPVIYRGTPQWFISVEKIKQGILKEIQSIDFPEHWLKNRLEKMIEGRKDWIISRQRSWGVPLIIFYDEKGKPVLDKLALFDHVIYLIEKHGSDIWYQWSTDELLPEQFRNRNWTKELDILDVWYDSGSSFLAADIDGEKSPFDLYLEGSDQYRGWFNSSLINSYIYQQKSPYKKLLSHGFVVDAKGNKMSKSKGNGISPLELIDKYGTDVLRLWVANSEYFNDVVYSKEIFEQNVEIYRKIRNTIRFLITNLIDYKDDSYQREGIHAYIANKIVQFKNEIITNYDNYHFVKVVKLINNFIIEISNFYLSIVKDSLYADKQDHINRRAIQKNLYELLNVLVISIAPIMPTTAEEVYSFINKEDKKVSVHLENFFEKSEFNQDLDTKWKEFFEIKDKVYKLVEKAIKSGVIKRANEAYVKIASDSKFIHSLDLKMLLMIGDFSFASEFAVEKFESSKCLRCWNHFSGLNKDLCSRCEKFLEGYKADGQ</sequence>
<evidence type="ECO:0000259" key="12">
    <source>
        <dbReference type="Pfam" id="PF08264"/>
    </source>
</evidence>
<comment type="similarity">
    <text evidence="1 10">Belongs to the class-I aminoacyl-tRNA synthetase family. IleS type 1 subfamily.</text>
</comment>
<dbReference type="CDD" id="cd00818">
    <property type="entry name" value="IleRS_core"/>
    <property type="match status" value="1"/>
</dbReference>
<dbReference type="InterPro" id="IPR002301">
    <property type="entry name" value="Ile-tRNA-ligase"/>
</dbReference>
<evidence type="ECO:0000256" key="9">
    <source>
        <dbReference type="ARBA" id="ARBA00048359"/>
    </source>
</evidence>
<dbReference type="GO" id="GO:0008270">
    <property type="term" value="F:zinc ion binding"/>
    <property type="evidence" value="ECO:0007669"/>
    <property type="project" value="UniProtKB-UniRule"/>
</dbReference>
<proteinExistence type="inferred from homology"/>
<keyword evidence="4 10" id="KW-0547">Nucleotide-binding</keyword>
<dbReference type="eggNOG" id="COG0060">
    <property type="taxonomic scope" value="Bacteria"/>
</dbReference>
<keyword evidence="10" id="KW-0479">Metal-binding</keyword>
<dbReference type="PANTHER" id="PTHR42765:SF1">
    <property type="entry name" value="ISOLEUCINE--TRNA LIGASE, MITOCHONDRIAL"/>
    <property type="match status" value="1"/>
</dbReference>
<dbReference type="NCBIfam" id="TIGR00392">
    <property type="entry name" value="ileS"/>
    <property type="match status" value="1"/>
</dbReference>
<dbReference type="CDD" id="cd07960">
    <property type="entry name" value="Anticodon_Ia_Ile_BEm"/>
    <property type="match status" value="1"/>
</dbReference>
<keyword evidence="6 10" id="KW-0648">Protein biosynthesis</keyword>
<dbReference type="SUPFAM" id="SSF50677">
    <property type="entry name" value="ValRS/IleRS/LeuRS editing domain"/>
    <property type="match status" value="1"/>
</dbReference>
<dbReference type="InterPro" id="IPR001412">
    <property type="entry name" value="aa-tRNA-synth_I_CS"/>
</dbReference>
<protein>
    <recommendedName>
        <fullName evidence="10">Isoleucine--tRNA ligase</fullName>
        <ecNumber evidence="10">6.1.1.5</ecNumber>
    </recommendedName>
    <alternativeName>
        <fullName evidence="10">Isoleucyl-tRNA synthetase</fullName>
        <shortName evidence="10">IleRS</shortName>
    </alternativeName>
</protein>
<dbReference type="InterPro" id="IPR002300">
    <property type="entry name" value="aa-tRNA-synth_Ia"/>
</dbReference>
<evidence type="ECO:0000256" key="8">
    <source>
        <dbReference type="ARBA" id="ARBA00025217"/>
    </source>
</evidence>
<comment type="catalytic activity">
    <reaction evidence="9 10">
        <text>tRNA(Ile) + L-isoleucine + ATP = L-isoleucyl-tRNA(Ile) + AMP + diphosphate</text>
        <dbReference type="Rhea" id="RHEA:11060"/>
        <dbReference type="Rhea" id="RHEA-COMP:9666"/>
        <dbReference type="Rhea" id="RHEA-COMP:9695"/>
        <dbReference type="ChEBI" id="CHEBI:30616"/>
        <dbReference type="ChEBI" id="CHEBI:33019"/>
        <dbReference type="ChEBI" id="CHEBI:58045"/>
        <dbReference type="ChEBI" id="CHEBI:78442"/>
        <dbReference type="ChEBI" id="CHEBI:78528"/>
        <dbReference type="ChEBI" id="CHEBI:456215"/>
        <dbReference type="EC" id="6.1.1.5"/>
    </reaction>
</comment>
<feature type="binding site" evidence="10">
    <location>
        <position position="546"/>
    </location>
    <ligand>
        <name>L-isoleucyl-5'-AMP</name>
        <dbReference type="ChEBI" id="CHEBI:178002"/>
    </ligand>
</feature>
<dbReference type="GO" id="GO:0002161">
    <property type="term" value="F:aminoacyl-tRNA deacylase activity"/>
    <property type="evidence" value="ECO:0007669"/>
    <property type="project" value="InterPro"/>
</dbReference>
<reference evidence="14" key="1">
    <citation type="journal article" date="2009" name="BMC Bioinformatics">
        <title>The Mycoplasma conjunctivae genome sequencing, annotation and analysis.</title>
        <authorList>
            <person name="Calderon-Copete S.P."/>
            <person name="Wigger G."/>
            <person name="Wunderlin C."/>
            <person name="Schmidheini T."/>
            <person name="Frey J."/>
            <person name="Quail M.A."/>
            <person name="Falquet L."/>
        </authorList>
    </citation>
    <scope>NUCLEOTIDE SEQUENCE [LARGE SCALE GENOMIC DNA]</scope>
    <source>
        <strain evidence="14">ATCC 25834 / NCTC 10147 / HRC/581</strain>
    </source>
</reference>
<evidence type="ECO:0000259" key="11">
    <source>
        <dbReference type="Pfam" id="PF00133"/>
    </source>
</evidence>
<dbReference type="Gene3D" id="1.10.730.20">
    <property type="match status" value="1"/>
</dbReference>
<dbReference type="PROSITE" id="PS00178">
    <property type="entry name" value="AA_TRNA_LIGASE_I"/>
    <property type="match status" value="1"/>
</dbReference>
<evidence type="ECO:0000256" key="3">
    <source>
        <dbReference type="ARBA" id="ARBA00022598"/>
    </source>
</evidence>
<dbReference type="EMBL" id="FM864216">
    <property type="protein sequence ID" value="CAT05234.1"/>
    <property type="molecule type" value="Genomic_DNA"/>
</dbReference>
<dbReference type="PRINTS" id="PR00984">
    <property type="entry name" value="TRNASYNTHILE"/>
</dbReference>
<dbReference type="FunFam" id="3.40.50.620:FF:000152">
    <property type="entry name" value="Isoleucine--tRNA ligase"/>
    <property type="match status" value="1"/>
</dbReference>
<dbReference type="SUPFAM" id="SSF52374">
    <property type="entry name" value="Nucleotidylyl transferase"/>
    <property type="match status" value="1"/>
</dbReference>
<dbReference type="SUPFAM" id="SSF47323">
    <property type="entry name" value="Anticodon-binding domain of a subclass of class I aminoacyl-tRNA synthetases"/>
    <property type="match status" value="1"/>
</dbReference>
<feature type="binding site" evidence="10">
    <location>
        <position position="590"/>
    </location>
    <ligand>
        <name>ATP</name>
        <dbReference type="ChEBI" id="CHEBI:30616"/>
    </ligand>
</feature>
<dbReference type="PANTHER" id="PTHR42765">
    <property type="entry name" value="SOLEUCYL-TRNA SYNTHETASE"/>
    <property type="match status" value="1"/>
</dbReference>
<feature type="binding site" evidence="10">
    <location>
        <position position="870"/>
    </location>
    <ligand>
        <name>Zn(2+)</name>
        <dbReference type="ChEBI" id="CHEBI:29105"/>
    </ligand>
</feature>
<feature type="domain" description="Methionyl/Valyl/Leucyl/Isoleucyl-tRNA synthetase anticodon-binding" evidence="12">
    <location>
        <begin position="667"/>
        <end position="817"/>
    </location>
</feature>
<dbReference type="HAMAP" id="MF_02002">
    <property type="entry name" value="Ile_tRNA_synth_type1"/>
    <property type="match status" value="1"/>
</dbReference>
<keyword evidence="7 10" id="KW-0030">Aminoacyl-tRNA synthetase</keyword>
<evidence type="ECO:0000256" key="2">
    <source>
        <dbReference type="ARBA" id="ARBA00022490"/>
    </source>
</evidence>
<dbReference type="Proteomes" id="UP000001491">
    <property type="component" value="Chromosome"/>
</dbReference>
<dbReference type="InterPro" id="IPR014729">
    <property type="entry name" value="Rossmann-like_a/b/a_fold"/>
</dbReference>
<feature type="domain" description="Aminoacyl-tRNA synthetase class Ia" evidence="11">
    <location>
        <begin position="32"/>
        <end position="623"/>
    </location>
</feature>
<dbReference type="InterPro" id="IPR009080">
    <property type="entry name" value="tRNAsynth_Ia_anticodon-bd"/>
</dbReference>
<dbReference type="InterPro" id="IPR023585">
    <property type="entry name" value="Ile-tRNA-ligase_type1"/>
</dbReference>
<dbReference type="GO" id="GO:0006428">
    <property type="term" value="P:isoleucyl-tRNA aminoacylation"/>
    <property type="evidence" value="ECO:0007669"/>
    <property type="project" value="UniProtKB-UniRule"/>
</dbReference>
<keyword evidence="5 10" id="KW-0067">ATP-binding</keyword>
<dbReference type="Gene3D" id="3.40.50.620">
    <property type="entry name" value="HUPs"/>
    <property type="match status" value="2"/>
</dbReference>
<dbReference type="GO" id="GO:0000049">
    <property type="term" value="F:tRNA binding"/>
    <property type="evidence" value="ECO:0007669"/>
    <property type="project" value="InterPro"/>
</dbReference>
<evidence type="ECO:0000313" key="13">
    <source>
        <dbReference type="EMBL" id="CAT05234.1"/>
    </source>
</evidence>
<dbReference type="InterPro" id="IPR009008">
    <property type="entry name" value="Val/Leu/Ile-tRNA-synth_edit"/>
</dbReference>
<dbReference type="AlphaFoldDB" id="C5J6X1"/>
<evidence type="ECO:0000256" key="6">
    <source>
        <dbReference type="ARBA" id="ARBA00022917"/>
    </source>
</evidence>
<feature type="short sequence motif" description="'HIGH' region" evidence="10">
    <location>
        <begin position="60"/>
        <end position="70"/>
    </location>
</feature>
<keyword evidence="2 10" id="KW-0963">Cytoplasm</keyword>
<name>C5J6X1_MESCH</name>
<keyword evidence="14" id="KW-1185">Reference proteome</keyword>
<feature type="short sequence motif" description="'KMSKS' region" evidence="10">
    <location>
        <begin position="587"/>
        <end position="591"/>
    </location>
</feature>
<dbReference type="Gene3D" id="1.10.10.830">
    <property type="entry name" value="Ile-tRNA synthetase CP2 domain-like"/>
    <property type="match status" value="1"/>
</dbReference>
<evidence type="ECO:0000256" key="1">
    <source>
        <dbReference type="ARBA" id="ARBA00006887"/>
    </source>
</evidence>
<dbReference type="InterPro" id="IPR033708">
    <property type="entry name" value="Anticodon_Ile_BEm"/>
</dbReference>
<feature type="binding site" evidence="10">
    <location>
        <position position="858"/>
    </location>
    <ligand>
        <name>Zn(2+)</name>
        <dbReference type="ChEBI" id="CHEBI:29105"/>
    </ligand>
</feature>
<dbReference type="HOGENOM" id="CLU_001493_7_1_14"/>
<accession>C5J6X1</accession>
<evidence type="ECO:0000313" key="14">
    <source>
        <dbReference type="Proteomes" id="UP000001491"/>
    </source>
</evidence>
<dbReference type="InterPro" id="IPR013155">
    <property type="entry name" value="M/V/L/I-tRNA-synth_anticd-bd"/>
</dbReference>
<evidence type="ECO:0000256" key="5">
    <source>
        <dbReference type="ARBA" id="ARBA00022840"/>
    </source>
</evidence>
<dbReference type="Pfam" id="PF08264">
    <property type="entry name" value="Anticodon_1"/>
    <property type="match status" value="1"/>
</dbReference>
<evidence type="ECO:0000256" key="10">
    <source>
        <dbReference type="HAMAP-Rule" id="MF_02002"/>
    </source>
</evidence>
<dbReference type="Pfam" id="PF00133">
    <property type="entry name" value="tRNA-synt_1"/>
    <property type="match status" value="1"/>
</dbReference>
<dbReference type="GO" id="GO:0005524">
    <property type="term" value="F:ATP binding"/>
    <property type="evidence" value="ECO:0007669"/>
    <property type="project" value="UniProtKB-UniRule"/>
</dbReference>
<keyword evidence="3 10" id="KW-0436">Ligase</keyword>
<dbReference type="GO" id="GO:0004822">
    <property type="term" value="F:isoleucine-tRNA ligase activity"/>
    <property type="evidence" value="ECO:0007669"/>
    <property type="project" value="UniProtKB-UniRule"/>
</dbReference>
<evidence type="ECO:0000256" key="4">
    <source>
        <dbReference type="ARBA" id="ARBA00022741"/>
    </source>
</evidence>
<feature type="binding site" evidence="10">
    <location>
        <position position="873"/>
    </location>
    <ligand>
        <name>Zn(2+)</name>
        <dbReference type="ChEBI" id="CHEBI:29105"/>
    </ligand>
</feature>
<evidence type="ECO:0000256" key="7">
    <source>
        <dbReference type="ARBA" id="ARBA00023146"/>
    </source>
</evidence>
<dbReference type="GO" id="GO:0005829">
    <property type="term" value="C:cytosol"/>
    <property type="evidence" value="ECO:0007669"/>
    <property type="project" value="TreeGrafter"/>
</dbReference>
<keyword evidence="10" id="KW-0862">Zinc</keyword>
<feature type="binding site" evidence="10">
    <location>
        <position position="855"/>
    </location>
    <ligand>
        <name>Zn(2+)</name>
        <dbReference type="ChEBI" id="CHEBI:29105"/>
    </ligand>
</feature>
<comment type="subcellular location">
    <subcellularLocation>
        <location evidence="10">Cytoplasm</location>
    </subcellularLocation>
</comment>
<comment type="subunit">
    <text evidence="10">Monomer.</text>
</comment>
<comment type="domain">
    <text evidence="10">IleRS has two distinct active sites: one for aminoacylation and one for editing. The misactivated valine is translocated from the active site to the editing site, which sterically excludes the correctly activated isoleucine. The single editing site contains two valyl binding pockets, one specific for each substrate (Val-AMP or Val-tRNA(Ile)).</text>
</comment>
<dbReference type="KEGG" id="mco:MCJ_005350"/>
<comment type="function">
    <text evidence="8 10">Catalyzes the attachment of isoleucine to tRNA(Ile). As IleRS can inadvertently accommodate and process structurally similar amino acids such as valine, to avoid such errors it has two additional distinct tRNA(Ile)-dependent editing activities. One activity is designated as 'pretransfer' editing and involves the hydrolysis of activated Val-AMP. The other activity is designated 'posttransfer' editing and involves deacylation of mischarged Val-tRNA(Ile).</text>
</comment>
<organism evidence="13 14">
    <name type="scientific">Mesomycoplasma conjunctivae (strain ATCC 25834 / NCTC 10147 / HRC/581)</name>
    <name type="common">Mycoplasma conjunctivae</name>
    <dbReference type="NCBI Taxonomy" id="572263"/>
    <lineage>
        <taxon>Bacteria</taxon>
        <taxon>Bacillati</taxon>
        <taxon>Mycoplasmatota</taxon>
        <taxon>Mycoplasmoidales</taxon>
        <taxon>Metamycoplasmataceae</taxon>
        <taxon>Mesomycoplasma</taxon>
    </lineage>
</organism>
<dbReference type="InterPro" id="IPR050081">
    <property type="entry name" value="Ile-tRNA_ligase"/>
</dbReference>
<gene>
    <name evidence="10 13" type="primary">ileS</name>
    <name evidence="13" type="ordered locus">MCJ_005350</name>
</gene>
<dbReference type="EC" id="6.1.1.5" evidence="10"/>